<name>A0A9W7FQA8_9STRA</name>
<gene>
    <name evidence="3" type="ORF">TrLO_g4946</name>
</gene>
<reference evidence="4" key="1">
    <citation type="journal article" date="2023" name="Commun. Biol.">
        <title>Genome analysis of Parmales, the sister group of diatoms, reveals the evolutionary specialization of diatoms from phago-mixotrophs to photoautotrophs.</title>
        <authorList>
            <person name="Ban H."/>
            <person name="Sato S."/>
            <person name="Yoshikawa S."/>
            <person name="Yamada K."/>
            <person name="Nakamura Y."/>
            <person name="Ichinomiya M."/>
            <person name="Sato N."/>
            <person name="Blanc-Mathieu R."/>
            <person name="Endo H."/>
            <person name="Kuwata A."/>
            <person name="Ogata H."/>
        </authorList>
    </citation>
    <scope>NUCLEOTIDE SEQUENCE [LARGE SCALE GENOMIC DNA]</scope>
    <source>
        <strain evidence="4">NIES 3700</strain>
    </source>
</reference>
<organism evidence="3 4">
    <name type="scientific">Triparma laevis f. longispina</name>
    <dbReference type="NCBI Taxonomy" id="1714387"/>
    <lineage>
        <taxon>Eukaryota</taxon>
        <taxon>Sar</taxon>
        <taxon>Stramenopiles</taxon>
        <taxon>Ochrophyta</taxon>
        <taxon>Bolidophyceae</taxon>
        <taxon>Parmales</taxon>
        <taxon>Triparmaceae</taxon>
        <taxon>Triparma</taxon>
    </lineage>
</organism>
<comment type="caution">
    <text evidence="3">The sequence shown here is derived from an EMBL/GenBank/DDBJ whole genome shotgun (WGS) entry which is preliminary data.</text>
</comment>
<keyword evidence="2" id="KW-1133">Transmembrane helix</keyword>
<keyword evidence="4" id="KW-1185">Reference proteome</keyword>
<keyword evidence="2" id="KW-0812">Transmembrane</keyword>
<dbReference type="AlphaFoldDB" id="A0A9W7FQA8"/>
<keyword evidence="2" id="KW-0472">Membrane</keyword>
<evidence type="ECO:0000256" key="2">
    <source>
        <dbReference type="SAM" id="Phobius"/>
    </source>
</evidence>
<dbReference type="OrthoDB" id="190162at2759"/>
<evidence type="ECO:0000313" key="4">
    <source>
        <dbReference type="Proteomes" id="UP001165122"/>
    </source>
</evidence>
<feature type="transmembrane region" description="Helical" evidence="2">
    <location>
        <begin position="91"/>
        <end position="112"/>
    </location>
</feature>
<feature type="region of interest" description="Disordered" evidence="1">
    <location>
        <begin position="193"/>
        <end position="212"/>
    </location>
</feature>
<feature type="transmembrane region" description="Helical" evidence="2">
    <location>
        <begin position="67"/>
        <end position="85"/>
    </location>
</feature>
<proteinExistence type="predicted"/>
<dbReference type="EMBL" id="BRXW01000272">
    <property type="protein sequence ID" value="GMI16972.1"/>
    <property type="molecule type" value="Genomic_DNA"/>
</dbReference>
<evidence type="ECO:0000256" key="1">
    <source>
        <dbReference type="SAM" id="MobiDB-lite"/>
    </source>
</evidence>
<protein>
    <submittedName>
        <fullName evidence="3">Uncharacterized protein</fullName>
    </submittedName>
</protein>
<sequence length="212" mass="23532">MGNMVNIPQESGNGWVILHVDRQCIEVTVSSDQAADPKLLAFGVQPHDFRQKIEDFSTQVNAQVKPAYYKMFGAIAFATIFANIGTRLLEFNVAMALTIAYIPLIWSIWVLIKTMKGLPEKISTVFESWKVLGITAEYYPGSKHSKPRLGFKLPTNVAQMQQCLGFPQQAQAQVHPQQVNMAGAKFDPYTGQHLTQQQQDHHGAGGGQYGQP</sequence>
<dbReference type="Proteomes" id="UP001165122">
    <property type="component" value="Unassembled WGS sequence"/>
</dbReference>
<accession>A0A9W7FQA8</accession>
<evidence type="ECO:0000313" key="3">
    <source>
        <dbReference type="EMBL" id="GMI16972.1"/>
    </source>
</evidence>